<dbReference type="PANTHER" id="PTHR14015">
    <property type="entry name" value="OPIOID GROWTH FACTOR RECEPTOR OGFR ZETA-TYPE OPIOID RECEPTOR"/>
    <property type="match status" value="1"/>
</dbReference>
<evidence type="ECO:0000256" key="2">
    <source>
        <dbReference type="SAM" id="Phobius"/>
    </source>
</evidence>
<keyword evidence="2" id="KW-1133">Transmembrane helix</keyword>
<keyword evidence="2" id="KW-0812">Transmembrane</keyword>
<organism evidence="4 5">
    <name type="scientific">Acanthosepion pharaonis</name>
    <name type="common">Pharaoh cuttlefish</name>
    <name type="synonym">Sepia pharaonis</name>
    <dbReference type="NCBI Taxonomy" id="158019"/>
    <lineage>
        <taxon>Eukaryota</taxon>
        <taxon>Metazoa</taxon>
        <taxon>Spiralia</taxon>
        <taxon>Lophotrochozoa</taxon>
        <taxon>Mollusca</taxon>
        <taxon>Cephalopoda</taxon>
        <taxon>Coleoidea</taxon>
        <taxon>Decapodiformes</taxon>
        <taxon>Sepiida</taxon>
        <taxon>Sepiina</taxon>
        <taxon>Sepiidae</taxon>
        <taxon>Acanthosepion</taxon>
    </lineage>
</organism>
<dbReference type="PANTHER" id="PTHR14015:SF2">
    <property type="entry name" value="OPIOID GROWTH FACTOR RECEPTOR (OGFR) CONSERVED DOMAIN-CONTAINING PROTEIN"/>
    <property type="match status" value="1"/>
</dbReference>
<dbReference type="GO" id="GO:0016020">
    <property type="term" value="C:membrane"/>
    <property type="evidence" value="ECO:0007669"/>
    <property type="project" value="InterPro"/>
</dbReference>
<dbReference type="InterPro" id="IPR039574">
    <property type="entry name" value="OGFr"/>
</dbReference>
<keyword evidence="2" id="KW-0472">Membrane</keyword>
<accession>A0A812D197</accession>
<reference evidence="4" key="1">
    <citation type="submission" date="2021-01" db="EMBL/GenBank/DDBJ databases">
        <authorList>
            <person name="Li R."/>
            <person name="Bekaert M."/>
        </authorList>
    </citation>
    <scope>NUCLEOTIDE SEQUENCE</scope>
    <source>
        <strain evidence="4">Farmed</strain>
    </source>
</reference>
<dbReference type="Pfam" id="PF04664">
    <property type="entry name" value="OGFr_N"/>
    <property type="match status" value="1"/>
</dbReference>
<sequence>MWFVPFLFGILVATILIWTLRLFGHKEIVHNFMTSIQKCNQFGFQQNSVMLNRTSTFRRMILGQGLRQNSGSIISTLIGMVSSACDQFSTPNVAFYENKIPAKPNEEYIEEILIKWPGNYTKLQNIATYIQWLFPNRMPGTNKDAHVLTDKEVTIFQQSPELRNRVKRSFEMMLDFYGLKLTEENQIQVKKGSNKRLKVLNKMNNHNFLCITRILLALKELGHCKLMRPWMKCLADLIYNKNQLHHAKFSFESFWIDTLDAEDQLYIISLIKNYSV</sequence>
<dbReference type="Proteomes" id="UP000597762">
    <property type="component" value="Unassembled WGS sequence"/>
</dbReference>
<evidence type="ECO:0000313" key="5">
    <source>
        <dbReference type="Proteomes" id="UP000597762"/>
    </source>
</evidence>
<feature type="transmembrane region" description="Helical" evidence="2">
    <location>
        <begin position="6"/>
        <end position="23"/>
    </location>
</feature>
<name>A0A812D197_ACAPH</name>
<dbReference type="AlphaFoldDB" id="A0A812D197"/>
<comment type="caution">
    <text evidence="4">The sequence shown here is derived from an EMBL/GenBank/DDBJ whole genome shotgun (WGS) entry which is preliminary data.</text>
</comment>
<dbReference type="OrthoDB" id="9030204at2759"/>
<keyword evidence="5" id="KW-1185">Reference proteome</keyword>
<dbReference type="InterPro" id="IPR006757">
    <property type="entry name" value="OGF_rcpt"/>
</dbReference>
<evidence type="ECO:0000256" key="1">
    <source>
        <dbReference type="ARBA" id="ARBA00010365"/>
    </source>
</evidence>
<feature type="domain" description="Opioid growth factor receptor (OGFr) conserved" evidence="3">
    <location>
        <begin position="90"/>
        <end position="259"/>
    </location>
</feature>
<proteinExistence type="inferred from homology"/>
<dbReference type="GO" id="GO:0140625">
    <property type="term" value="F:opioid growth factor receptor activity"/>
    <property type="evidence" value="ECO:0007669"/>
    <property type="project" value="InterPro"/>
</dbReference>
<evidence type="ECO:0000313" key="4">
    <source>
        <dbReference type="EMBL" id="CAE1283393.1"/>
    </source>
</evidence>
<comment type="similarity">
    <text evidence="1">Belongs to the opioid growth factor receptor family.</text>
</comment>
<gene>
    <name evidence="4" type="ORF">SPHA_44023</name>
</gene>
<evidence type="ECO:0000259" key="3">
    <source>
        <dbReference type="Pfam" id="PF04664"/>
    </source>
</evidence>
<protein>
    <recommendedName>
        <fullName evidence="3">Opioid growth factor receptor (OGFr) conserved domain-containing protein</fullName>
    </recommendedName>
</protein>
<dbReference type="EMBL" id="CAHIKZ030002230">
    <property type="protein sequence ID" value="CAE1283393.1"/>
    <property type="molecule type" value="Genomic_DNA"/>
</dbReference>